<dbReference type="Pfam" id="PF00067">
    <property type="entry name" value="p450"/>
    <property type="match status" value="1"/>
</dbReference>
<dbReference type="InterPro" id="IPR001128">
    <property type="entry name" value="Cyt_P450"/>
</dbReference>
<accession>A0A1Q9LCA8</accession>
<dbReference type="CDD" id="cd11030">
    <property type="entry name" value="CYP105-like"/>
    <property type="match status" value="1"/>
</dbReference>
<dbReference type="PRINTS" id="PR00359">
    <property type="entry name" value="BP450"/>
</dbReference>
<dbReference type="PANTHER" id="PTHR46696:SF1">
    <property type="entry name" value="CYTOCHROME P450 YJIB-RELATED"/>
    <property type="match status" value="1"/>
</dbReference>
<dbReference type="PROSITE" id="PS00086">
    <property type="entry name" value="CYTOCHROME_P450"/>
    <property type="match status" value="1"/>
</dbReference>
<evidence type="ECO:0000256" key="7">
    <source>
        <dbReference type="RuleBase" id="RU000461"/>
    </source>
</evidence>
<keyword evidence="5 7" id="KW-0408">Iron</keyword>
<dbReference type="Gene3D" id="1.10.630.10">
    <property type="entry name" value="Cytochrome P450"/>
    <property type="match status" value="1"/>
</dbReference>
<comment type="caution">
    <text evidence="8">The sequence shown here is derived from an EMBL/GenBank/DDBJ whole genome shotgun (WGS) entry which is preliminary data.</text>
</comment>
<dbReference type="InterPro" id="IPR002397">
    <property type="entry name" value="Cyt_P450_B"/>
</dbReference>
<comment type="similarity">
    <text evidence="1 7">Belongs to the cytochrome P450 family.</text>
</comment>
<dbReference type="OrthoDB" id="3664945at2"/>
<evidence type="ECO:0000313" key="9">
    <source>
        <dbReference type="Proteomes" id="UP000186040"/>
    </source>
</evidence>
<dbReference type="EMBL" id="MKQR01000030">
    <property type="protein sequence ID" value="OLR89653.1"/>
    <property type="molecule type" value="Genomic_DNA"/>
</dbReference>
<name>A0A1Q9LCA8_9PSEU</name>
<evidence type="ECO:0000256" key="1">
    <source>
        <dbReference type="ARBA" id="ARBA00010617"/>
    </source>
</evidence>
<keyword evidence="3 7" id="KW-0479">Metal-binding</keyword>
<dbReference type="GO" id="GO:0020037">
    <property type="term" value="F:heme binding"/>
    <property type="evidence" value="ECO:0007669"/>
    <property type="project" value="InterPro"/>
</dbReference>
<evidence type="ECO:0000256" key="5">
    <source>
        <dbReference type="ARBA" id="ARBA00023004"/>
    </source>
</evidence>
<dbReference type="GO" id="GO:0016705">
    <property type="term" value="F:oxidoreductase activity, acting on paired donors, with incorporation or reduction of molecular oxygen"/>
    <property type="evidence" value="ECO:0007669"/>
    <property type="project" value="InterPro"/>
</dbReference>
<keyword evidence="4 7" id="KW-0560">Oxidoreductase</keyword>
<sequence>MARDGRCPFDPPPGLRAAGPVSRVRLWDGSSPWVVTRYADVRAVLSDPRFSADTDRPGFPHTSPGVAARRGRARSFINMDDPEHAAQRRLLTSDFVVRKVEAMRPRVQEVVDELIDAMLAGPKPVDLVEAFALPLPSLVICELLGVPYADRAFFHRAARTIVRQDTPPEESVRATEELLAYLGELADRKVAERGDDVLSRLVHEQLLPGALTREQVASMALLLLVAGHETTANMIALGTAALFEHPDQLALLRSGADPAVVAGAVEELLRYLTIVHLGRRRVALADVEVGGVTIRAGEGVIAAADVANRDGEAFADPDSLDITRRARHHVAFGYGVHQCLGQPLARVEMQVAFDALFRRIPDLAPVEPVERLPFKHDMIVYGVHELPVTW</sequence>
<dbReference type="STRING" id="1193682.BJP25_04755"/>
<evidence type="ECO:0000256" key="2">
    <source>
        <dbReference type="ARBA" id="ARBA00022617"/>
    </source>
</evidence>
<dbReference type="SUPFAM" id="SSF48264">
    <property type="entry name" value="Cytochrome P450"/>
    <property type="match status" value="1"/>
</dbReference>
<organism evidence="8 9">
    <name type="scientific">Actinokineospora bangkokensis</name>
    <dbReference type="NCBI Taxonomy" id="1193682"/>
    <lineage>
        <taxon>Bacteria</taxon>
        <taxon>Bacillati</taxon>
        <taxon>Actinomycetota</taxon>
        <taxon>Actinomycetes</taxon>
        <taxon>Pseudonocardiales</taxon>
        <taxon>Pseudonocardiaceae</taxon>
        <taxon>Actinokineospora</taxon>
    </lineage>
</organism>
<dbReference type="GO" id="GO:0004497">
    <property type="term" value="F:monooxygenase activity"/>
    <property type="evidence" value="ECO:0007669"/>
    <property type="project" value="UniProtKB-KW"/>
</dbReference>
<evidence type="ECO:0000256" key="4">
    <source>
        <dbReference type="ARBA" id="ARBA00023002"/>
    </source>
</evidence>
<dbReference type="GO" id="GO:0005506">
    <property type="term" value="F:iron ion binding"/>
    <property type="evidence" value="ECO:0007669"/>
    <property type="project" value="InterPro"/>
</dbReference>
<keyword evidence="9" id="KW-1185">Reference proteome</keyword>
<keyword evidence="2 7" id="KW-0349">Heme</keyword>
<dbReference type="FunFam" id="1.10.630.10:FF:000018">
    <property type="entry name" value="Cytochrome P450 monooxygenase"/>
    <property type="match status" value="1"/>
</dbReference>
<protein>
    <submittedName>
        <fullName evidence="8">Cytochrome</fullName>
    </submittedName>
</protein>
<dbReference type="InterPro" id="IPR017972">
    <property type="entry name" value="Cyt_P450_CS"/>
</dbReference>
<dbReference type="PRINTS" id="PR00385">
    <property type="entry name" value="P450"/>
</dbReference>
<evidence type="ECO:0000313" key="8">
    <source>
        <dbReference type="EMBL" id="OLR89653.1"/>
    </source>
</evidence>
<dbReference type="PANTHER" id="PTHR46696">
    <property type="entry name" value="P450, PUTATIVE (EUROFUNG)-RELATED"/>
    <property type="match status" value="1"/>
</dbReference>
<reference evidence="8 9" key="1">
    <citation type="submission" date="2016-10" db="EMBL/GenBank/DDBJ databases">
        <title>The Draft Genome Sequence of Actinokineospora bangkokensis 44EHWT reveals the biosynthetic pathway of antifungal compounds Thailandins with unusual extender unit butylmalonyl-CoA.</title>
        <authorList>
            <person name="Greule A."/>
            <person name="Intra B."/>
            <person name="Flemming S."/>
            <person name="Rommel M.G."/>
            <person name="Panbangred W."/>
            <person name="Bechthold A."/>
        </authorList>
    </citation>
    <scope>NUCLEOTIDE SEQUENCE [LARGE SCALE GENOMIC DNA]</scope>
    <source>
        <strain evidence="8 9">44EHW</strain>
    </source>
</reference>
<evidence type="ECO:0000256" key="3">
    <source>
        <dbReference type="ARBA" id="ARBA00022723"/>
    </source>
</evidence>
<evidence type="ECO:0000256" key="6">
    <source>
        <dbReference type="ARBA" id="ARBA00023033"/>
    </source>
</evidence>
<gene>
    <name evidence="8" type="ORF">BJP25_04755</name>
</gene>
<proteinExistence type="inferred from homology"/>
<dbReference type="Proteomes" id="UP000186040">
    <property type="component" value="Unassembled WGS sequence"/>
</dbReference>
<dbReference type="RefSeq" id="WP_075978597.1">
    <property type="nucleotide sequence ID" value="NZ_MKQR01000030.1"/>
</dbReference>
<dbReference type="InterPro" id="IPR036396">
    <property type="entry name" value="Cyt_P450_sf"/>
</dbReference>
<dbReference type="AlphaFoldDB" id="A0A1Q9LCA8"/>
<keyword evidence="6 7" id="KW-0503">Monooxygenase</keyword>